<keyword evidence="2" id="KW-0812">Transmembrane</keyword>
<feature type="transmembrane region" description="Helical" evidence="2">
    <location>
        <begin position="42"/>
        <end position="60"/>
    </location>
</feature>
<evidence type="ECO:0000256" key="2">
    <source>
        <dbReference type="SAM" id="Phobius"/>
    </source>
</evidence>
<proteinExistence type="predicted"/>
<dbReference type="Proteomes" id="UP000320806">
    <property type="component" value="Unassembled WGS sequence"/>
</dbReference>
<feature type="compositionally biased region" description="Basic and acidic residues" evidence="1">
    <location>
        <begin position="7"/>
        <end position="23"/>
    </location>
</feature>
<evidence type="ECO:0000313" key="4">
    <source>
        <dbReference type="Proteomes" id="UP000320806"/>
    </source>
</evidence>
<sequence length="198" mass="21851">MSNTTDRGVDEGHDRAGRRDHDATDRAVTFQEDVVRSPIARWLLSILRIILGFFFLWPFLDKLFGLGYATPEARAWVNGGKPAQGFMKNAEGPFGDFFKNIAGTWSDWLFMAGLAGIGIAMLFGAGLKLAAWSGTLLLFLMYLAEFPIGQSGKGFTNPVFDSHWLEALGLLVVAYTFSGDKLGLGRWWGRKVGNGILR</sequence>
<organism evidence="3 4">
    <name type="scientific">Yimella lutea</name>
    <dbReference type="NCBI Taxonomy" id="587872"/>
    <lineage>
        <taxon>Bacteria</taxon>
        <taxon>Bacillati</taxon>
        <taxon>Actinomycetota</taxon>
        <taxon>Actinomycetes</taxon>
        <taxon>Micrococcales</taxon>
        <taxon>Dermacoccaceae</taxon>
        <taxon>Yimella</taxon>
    </lineage>
</organism>
<feature type="region of interest" description="Disordered" evidence="1">
    <location>
        <begin position="1"/>
        <end position="23"/>
    </location>
</feature>
<keyword evidence="2" id="KW-0472">Membrane</keyword>
<evidence type="ECO:0000256" key="1">
    <source>
        <dbReference type="SAM" id="MobiDB-lite"/>
    </source>
</evidence>
<feature type="transmembrane region" description="Helical" evidence="2">
    <location>
        <begin position="108"/>
        <end position="131"/>
    </location>
</feature>
<keyword evidence="2" id="KW-1133">Transmembrane helix</keyword>
<reference evidence="3 4" key="1">
    <citation type="submission" date="2019-06" db="EMBL/GenBank/DDBJ databases">
        <title>Sequencing the genomes of 1000 actinobacteria strains.</title>
        <authorList>
            <person name="Klenk H.-P."/>
        </authorList>
    </citation>
    <scope>NUCLEOTIDE SEQUENCE [LARGE SCALE GENOMIC DNA]</scope>
    <source>
        <strain evidence="3 4">DSM 19828</strain>
    </source>
</reference>
<comment type="caution">
    <text evidence="3">The sequence shown here is derived from an EMBL/GenBank/DDBJ whole genome shotgun (WGS) entry which is preliminary data.</text>
</comment>
<keyword evidence="4" id="KW-1185">Reference proteome</keyword>
<protein>
    <submittedName>
        <fullName evidence="3">Thiosulfate dehydrogenase [quinone] large subunit</fullName>
    </submittedName>
</protein>
<gene>
    <name evidence="3" type="ORF">FB459_0449</name>
</gene>
<dbReference type="AlphaFoldDB" id="A0A542ECK3"/>
<accession>A0A542ECK3</accession>
<dbReference type="EMBL" id="VFMO01000001">
    <property type="protein sequence ID" value="TQJ13059.1"/>
    <property type="molecule type" value="Genomic_DNA"/>
</dbReference>
<name>A0A542ECK3_9MICO</name>
<dbReference type="RefSeq" id="WP_239702772.1">
    <property type="nucleotide sequence ID" value="NZ_BAABCI010000039.1"/>
</dbReference>
<evidence type="ECO:0000313" key="3">
    <source>
        <dbReference type="EMBL" id="TQJ13059.1"/>
    </source>
</evidence>